<gene>
    <name evidence="4" type="ORF">SAMN04488540_11050</name>
</gene>
<dbReference type="EMBL" id="FNEM01000010">
    <property type="protein sequence ID" value="SDJ59278.1"/>
    <property type="molecule type" value="Genomic_DNA"/>
</dbReference>
<keyword evidence="1 4" id="KW-0808">Transferase</keyword>
<dbReference type="InterPro" id="IPR050065">
    <property type="entry name" value="GlmU-like"/>
</dbReference>
<dbReference type="SUPFAM" id="SSF53448">
    <property type="entry name" value="Nucleotide-diphospho-sugar transferases"/>
    <property type="match status" value="1"/>
</dbReference>
<dbReference type="Pfam" id="PF00483">
    <property type="entry name" value="NTP_transferase"/>
    <property type="match status" value="1"/>
</dbReference>
<dbReference type="Gene3D" id="3.90.550.10">
    <property type="entry name" value="Spore Coat Polysaccharide Biosynthesis Protein SpsA, Chain A"/>
    <property type="match status" value="1"/>
</dbReference>
<evidence type="ECO:0000256" key="1">
    <source>
        <dbReference type="ARBA" id="ARBA00022679"/>
    </source>
</evidence>
<keyword evidence="5" id="KW-1185">Reference proteome</keyword>
<dbReference type="NCBIfam" id="NF045761">
    <property type="entry name" value="NAMPUrTaseMurU"/>
    <property type="match status" value="1"/>
</dbReference>
<dbReference type="InterPro" id="IPR005835">
    <property type="entry name" value="NTP_transferase_dom"/>
</dbReference>
<evidence type="ECO:0000313" key="4">
    <source>
        <dbReference type="EMBL" id="SDJ59278.1"/>
    </source>
</evidence>
<sequence length="220" mass="24045">MILAAGRGERMRPLTDTTPKPLLPLAQTPLIEYHLRRLAAAGIREVLINTAWLGQQFPEQLGNGARWGLNITYQHEQQALETGGGILKALGWLGSAPFLVVNGDVYCELEFDGLPTLAEADLGHLWLVPNPTHNPDGDFVLQAGRVSDQGQPRLTFSGIGLYRPALFAGCQPGRFGLAPLLRRAMKQQRISGTIYSGRWCDVGTPQRLQQLEQGLDADLG</sequence>
<accession>A0A1G8UZN4</accession>
<reference evidence="5" key="1">
    <citation type="submission" date="2016-10" db="EMBL/GenBank/DDBJ databases">
        <authorList>
            <person name="Varghese N."/>
            <person name="Submissions S."/>
        </authorList>
    </citation>
    <scope>NUCLEOTIDE SEQUENCE [LARGE SCALE GENOMIC DNA]</scope>
    <source>
        <strain evidence="5">DSM 23317</strain>
    </source>
</reference>
<proteinExistence type="predicted"/>
<keyword evidence="2" id="KW-0548">Nucleotidyltransferase</keyword>
<dbReference type="PANTHER" id="PTHR43584">
    <property type="entry name" value="NUCLEOTIDYL TRANSFERASE"/>
    <property type="match status" value="1"/>
</dbReference>
<dbReference type="GO" id="GO:0016779">
    <property type="term" value="F:nucleotidyltransferase activity"/>
    <property type="evidence" value="ECO:0007669"/>
    <property type="project" value="UniProtKB-KW"/>
</dbReference>
<dbReference type="PANTHER" id="PTHR43584:SF8">
    <property type="entry name" value="N-ACETYLMURAMATE ALPHA-1-PHOSPHATE URIDYLYLTRANSFERASE"/>
    <property type="match status" value="1"/>
</dbReference>
<dbReference type="InterPro" id="IPR054790">
    <property type="entry name" value="MurU"/>
</dbReference>
<dbReference type="CDD" id="cd06422">
    <property type="entry name" value="NTP_transferase_like_1"/>
    <property type="match status" value="1"/>
</dbReference>
<protein>
    <submittedName>
        <fullName evidence="4">Nucleotidyl transferase</fullName>
    </submittedName>
</protein>
<name>A0A1G8UZN4_9GAMM</name>
<dbReference type="AlphaFoldDB" id="A0A1G8UZN4"/>
<evidence type="ECO:0000313" key="5">
    <source>
        <dbReference type="Proteomes" id="UP000199527"/>
    </source>
</evidence>
<evidence type="ECO:0000256" key="2">
    <source>
        <dbReference type="ARBA" id="ARBA00022695"/>
    </source>
</evidence>
<feature type="domain" description="Nucleotidyl transferase" evidence="3">
    <location>
        <begin position="1"/>
        <end position="119"/>
    </location>
</feature>
<organism evidence="4 5">
    <name type="scientific">Ferrimonas sediminum</name>
    <dbReference type="NCBI Taxonomy" id="718193"/>
    <lineage>
        <taxon>Bacteria</taxon>
        <taxon>Pseudomonadati</taxon>
        <taxon>Pseudomonadota</taxon>
        <taxon>Gammaproteobacteria</taxon>
        <taxon>Alteromonadales</taxon>
        <taxon>Ferrimonadaceae</taxon>
        <taxon>Ferrimonas</taxon>
    </lineage>
</organism>
<dbReference type="Proteomes" id="UP000199527">
    <property type="component" value="Unassembled WGS sequence"/>
</dbReference>
<evidence type="ECO:0000259" key="3">
    <source>
        <dbReference type="Pfam" id="PF00483"/>
    </source>
</evidence>
<dbReference type="InterPro" id="IPR029044">
    <property type="entry name" value="Nucleotide-diphossugar_trans"/>
</dbReference>